<dbReference type="PANTHER" id="PTHR36174:SF1">
    <property type="entry name" value="LIPID II:GLYCINE GLYCYLTRANSFERASE"/>
    <property type="match status" value="1"/>
</dbReference>
<dbReference type="RefSeq" id="WP_106835151.1">
    <property type="nucleotide sequence ID" value="NZ_JARMEW010000041.1"/>
</dbReference>
<dbReference type="Pfam" id="PF13480">
    <property type="entry name" value="Acetyltransf_6"/>
    <property type="match status" value="1"/>
</dbReference>
<accession>A0ABX5FMV4</accession>
<dbReference type="InterPro" id="IPR038740">
    <property type="entry name" value="BioF2-like_GNAT_dom"/>
</dbReference>
<dbReference type="InterPro" id="IPR050644">
    <property type="entry name" value="PG_Glycine_Bridge_Synth"/>
</dbReference>
<dbReference type="PANTHER" id="PTHR36174">
    <property type="entry name" value="LIPID II:GLYCINE GLYCYLTRANSFERASE"/>
    <property type="match status" value="1"/>
</dbReference>
<reference evidence="2 3" key="1">
    <citation type="submission" date="2018-03" db="EMBL/GenBank/DDBJ databases">
        <title>Brevisbacillus phylogenomics.</title>
        <authorList>
            <person name="Dunlap C."/>
        </authorList>
    </citation>
    <scope>NUCLEOTIDE SEQUENCE [LARGE SCALE GENOMIC DNA]</scope>
    <source>
        <strain evidence="2 3">NRRL B-41110</strain>
    </source>
</reference>
<dbReference type="EMBL" id="PXZO01000033">
    <property type="protein sequence ID" value="PSK08468.1"/>
    <property type="molecule type" value="Genomic_DNA"/>
</dbReference>
<dbReference type="InterPro" id="IPR000182">
    <property type="entry name" value="GNAT_dom"/>
</dbReference>
<evidence type="ECO:0000259" key="1">
    <source>
        <dbReference type="PROSITE" id="PS51186"/>
    </source>
</evidence>
<name>A0ABX5FMV4_9BACL</name>
<dbReference type="Proteomes" id="UP000241645">
    <property type="component" value="Unassembled WGS sequence"/>
</dbReference>
<organism evidence="2 3">
    <name type="scientific">Brevibacillus porteri</name>
    <dbReference type="NCBI Taxonomy" id="2126350"/>
    <lineage>
        <taxon>Bacteria</taxon>
        <taxon>Bacillati</taxon>
        <taxon>Bacillota</taxon>
        <taxon>Bacilli</taxon>
        <taxon>Bacillales</taxon>
        <taxon>Paenibacillaceae</taxon>
        <taxon>Brevibacillus</taxon>
    </lineage>
</organism>
<keyword evidence="3" id="KW-1185">Reference proteome</keyword>
<comment type="caution">
    <text evidence="2">The sequence shown here is derived from an EMBL/GenBank/DDBJ whole genome shotgun (WGS) entry which is preliminary data.</text>
</comment>
<dbReference type="InterPro" id="IPR016181">
    <property type="entry name" value="Acyl_CoA_acyltransferase"/>
</dbReference>
<dbReference type="PROSITE" id="PS51186">
    <property type="entry name" value="GNAT"/>
    <property type="match status" value="1"/>
</dbReference>
<feature type="domain" description="N-acetyltransferase" evidence="1">
    <location>
        <begin position="171"/>
        <end position="315"/>
    </location>
</feature>
<dbReference type="Gene3D" id="3.40.630.30">
    <property type="match status" value="1"/>
</dbReference>
<dbReference type="SUPFAM" id="SSF55729">
    <property type="entry name" value="Acyl-CoA N-acyltransferases (Nat)"/>
    <property type="match status" value="1"/>
</dbReference>
<sequence>MQITYKQATALFNEIDPKLKIPSQHPIYLQIDCKREKETVPTYFVYEESGYLYYHAFQVTPVLETDYYDIQSPYGYGGPVSTSRDKGFLERAWSAYKSWCSQNNIMAEFIRFHPVVGNWEYYHGVVHFDRETVWIDLREYDLVIGYQSKTRNMLRKAIKCGLTVEWYEKTEFFKLFTPLYENLMNQLQASDFYNFSDEYYDAWIQSDFGQYAICKKDGEVVAASVFYYCDDIMEYHLSASNEIGKKYAANTLLLHEAGKRGKELGCKLLHLGGGTNNLPDNALYKFKAGFSNHRGLYHIGKYIHLPDVYENLKAEWQDKKGEVSNRILFYR</sequence>
<evidence type="ECO:0000313" key="2">
    <source>
        <dbReference type="EMBL" id="PSK08468.1"/>
    </source>
</evidence>
<dbReference type="GeneID" id="95751912"/>
<gene>
    <name evidence="2" type="ORF">C7R92_17610</name>
</gene>
<proteinExistence type="predicted"/>
<evidence type="ECO:0000313" key="3">
    <source>
        <dbReference type="Proteomes" id="UP000241645"/>
    </source>
</evidence>
<protein>
    <recommendedName>
        <fullName evidence="1">N-acetyltransferase domain-containing protein</fullName>
    </recommendedName>
</protein>